<gene>
    <name evidence="1" type="ORF">ACN42_g5645</name>
</gene>
<comment type="caution">
    <text evidence="1">The sequence shown here is derived from an EMBL/GenBank/DDBJ whole genome shotgun (WGS) entry which is preliminary data.</text>
</comment>
<accession>A0A124GRJ6</accession>
<protein>
    <submittedName>
        <fullName evidence="1">Uncharacterized protein</fullName>
    </submittedName>
</protein>
<evidence type="ECO:0000313" key="1">
    <source>
        <dbReference type="EMBL" id="KUM61476.1"/>
    </source>
</evidence>
<dbReference type="Proteomes" id="UP000055045">
    <property type="component" value="Unassembled WGS sequence"/>
</dbReference>
<evidence type="ECO:0000313" key="2">
    <source>
        <dbReference type="Proteomes" id="UP000055045"/>
    </source>
</evidence>
<sequence length="78" mass="9035">MLSEYLGTQKTQGRAQFYSEIKKRQEVSTKTERKRVRVPGIIQYICDVNASLLYEYVEKCNSLVSPRIPLLEVALLLK</sequence>
<name>A0A124GRJ6_PENFR</name>
<dbReference type="AlphaFoldDB" id="A0A124GRJ6"/>
<organism evidence="1 2">
    <name type="scientific">Penicillium freii</name>
    <dbReference type="NCBI Taxonomy" id="48697"/>
    <lineage>
        <taxon>Eukaryota</taxon>
        <taxon>Fungi</taxon>
        <taxon>Dikarya</taxon>
        <taxon>Ascomycota</taxon>
        <taxon>Pezizomycotina</taxon>
        <taxon>Eurotiomycetes</taxon>
        <taxon>Eurotiomycetidae</taxon>
        <taxon>Eurotiales</taxon>
        <taxon>Aspergillaceae</taxon>
        <taxon>Penicillium</taxon>
    </lineage>
</organism>
<proteinExistence type="predicted"/>
<reference evidence="1 2" key="1">
    <citation type="submission" date="2015-10" db="EMBL/GenBank/DDBJ databases">
        <title>Genome sequencing of Penicillium freii.</title>
        <authorList>
            <person name="Nguyen H.D."/>
            <person name="Visagie C.M."/>
            <person name="Seifert K.A."/>
        </authorList>
    </citation>
    <scope>NUCLEOTIDE SEQUENCE [LARGE SCALE GENOMIC DNA]</scope>
    <source>
        <strain evidence="1 2">DAOM 242723</strain>
    </source>
</reference>
<keyword evidence="2" id="KW-1185">Reference proteome</keyword>
<dbReference type="EMBL" id="LLXE01000133">
    <property type="protein sequence ID" value="KUM61476.1"/>
    <property type="molecule type" value="Genomic_DNA"/>
</dbReference>